<dbReference type="EMBL" id="CACVAR010000371">
    <property type="protein sequence ID" value="CAA6824481.1"/>
    <property type="molecule type" value="Genomic_DNA"/>
</dbReference>
<gene>
    <name evidence="4" type="ORF">HELGO_WM24567</name>
</gene>
<evidence type="ECO:0000256" key="1">
    <source>
        <dbReference type="ARBA" id="ARBA00022679"/>
    </source>
</evidence>
<evidence type="ECO:0000313" key="4">
    <source>
        <dbReference type="EMBL" id="CAA6824481.1"/>
    </source>
</evidence>
<dbReference type="InterPro" id="IPR051556">
    <property type="entry name" value="N-term/lysine_N-AcTrnsfr"/>
</dbReference>
<reference evidence="4" key="1">
    <citation type="submission" date="2020-01" db="EMBL/GenBank/DDBJ databases">
        <authorList>
            <person name="Meier V. D."/>
            <person name="Meier V D."/>
        </authorList>
    </citation>
    <scope>NUCLEOTIDE SEQUENCE</scope>
    <source>
        <strain evidence="4">HLG_WM_MAG_03</strain>
    </source>
</reference>
<dbReference type="CDD" id="cd04301">
    <property type="entry name" value="NAT_SF"/>
    <property type="match status" value="1"/>
</dbReference>
<dbReference type="GO" id="GO:0016747">
    <property type="term" value="F:acyltransferase activity, transferring groups other than amino-acyl groups"/>
    <property type="evidence" value="ECO:0007669"/>
    <property type="project" value="InterPro"/>
</dbReference>
<accession>A0A6S6TNU7</accession>
<sequence length="181" mass="20699">MLQNFTIEFMSETNVKNIKDKLRDLLSVVDYEFVPSLSSRDGTTQTALSSSEKTLELDSYFKGMMEQINIVMLSNDNLLGFVSFRHNHMLDSLEGYSPCTYLSTIAVNPRFRGGKVATKLYSFMMNEVAAKYPSNYLLTRTWSTNEIHIKLLKNLGFQLVKTVENQRGGGIDTVYYAFNQR</sequence>
<dbReference type="PROSITE" id="PS51186">
    <property type="entry name" value="GNAT"/>
    <property type="match status" value="1"/>
</dbReference>
<keyword evidence="2" id="KW-0012">Acyltransferase</keyword>
<evidence type="ECO:0000256" key="2">
    <source>
        <dbReference type="ARBA" id="ARBA00023315"/>
    </source>
</evidence>
<dbReference type="Gene3D" id="3.40.630.30">
    <property type="match status" value="1"/>
</dbReference>
<organism evidence="4">
    <name type="scientific">uncultured Sulfurovum sp</name>
    <dbReference type="NCBI Taxonomy" id="269237"/>
    <lineage>
        <taxon>Bacteria</taxon>
        <taxon>Pseudomonadati</taxon>
        <taxon>Campylobacterota</taxon>
        <taxon>Epsilonproteobacteria</taxon>
        <taxon>Campylobacterales</taxon>
        <taxon>Sulfurovaceae</taxon>
        <taxon>Sulfurovum</taxon>
        <taxon>environmental samples</taxon>
    </lineage>
</organism>
<protein>
    <submittedName>
        <fullName evidence="4">N-acetyltransferase</fullName>
    </submittedName>
</protein>
<name>A0A6S6TNU7_9BACT</name>
<dbReference type="Pfam" id="PF00583">
    <property type="entry name" value="Acetyltransf_1"/>
    <property type="match status" value="1"/>
</dbReference>
<feature type="domain" description="N-acetyltransferase" evidence="3">
    <location>
        <begin position="20"/>
        <end position="181"/>
    </location>
</feature>
<dbReference type="SUPFAM" id="SSF55729">
    <property type="entry name" value="Acyl-CoA N-acyltransferases (Nat)"/>
    <property type="match status" value="1"/>
</dbReference>
<dbReference type="PANTHER" id="PTHR42919:SF8">
    <property type="entry name" value="N-ALPHA-ACETYLTRANSFERASE 50"/>
    <property type="match status" value="1"/>
</dbReference>
<dbReference type="InterPro" id="IPR016181">
    <property type="entry name" value="Acyl_CoA_acyltransferase"/>
</dbReference>
<keyword evidence="1 4" id="KW-0808">Transferase</keyword>
<proteinExistence type="predicted"/>
<dbReference type="AlphaFoldDB" id="A0A6S6TNU7"/>
<dbReference type="PANTHER" id="PTHR42919">
    <property type="entry name" value="N-ALPHA-ACETYLTRANSFERASE"/>
    <property type="match status" value="1"/>
</dbReference>
<dbReference type="InterPro" id="IPR000182">
    <property type="entry name" value="GNAT_dom"/>
</dbReference>
<evidence type="ECO:0000259" key="3">
    <source>
        <dbReference type="PROSITE" id="PS51186"/>
    </source>
</evidence>